<gene>
    <name evidence="1" type="ORF">M9H77_06004</name>
</gene>
<sequence length="126" mass="14488">MLLLNGLHLKSLSDLLPDLSLIPPYKIELNLLWQNPTDTDTITSSAHKLDGQINSKHKLTVSRANKLDQSGEHSVWFSHITRVICVYSIRNLVKDGNHQLEGEAYIRWNVGEKLLDERTPKFIKFR</sequence>
<evidence type="ECO:0000313" key="2">
    <source>
        <dbReference type="Proteomes" id="UP001060085"/>
    </source>
</evidence>
<proteinExistence type="predicted"/>
<dbReference type="Proteomes" id="UP001060085">
    <property type="component" value="Linkage Group LG02"/>
</dbReference>
<accession>A0ACC0BR11</accession>
<dbReference type="EMBL" id="CM044702">
    <property type="protein sequence ID" value="KAI5675054.1"/>
    <property type="molecule type" value="Genomic_DNA"/>
</dbReference>
<reference evidence="2" key="1">
    <citation type="journal article" date="2023" name="Nat. Plants">
        <title>Single-cell RNA sequencing provides a high-resolution roadmap for understanding the multicellular compartmentation of specialized metabolism.</title>
        <authorList>
            <person name="Sun S."/>
            <person name="Shen X."/>
            <person name="Li Y."/>
            <person name="Li Y."/>
            <person name="Wang S."/>
            <person name="Li R."/>
            <person name="Zhang H."/>
            <person name="Shen G."/>
            <person name="Guo B."/>
            <person name="Wei J."/>
            <person name="Xu J."/>
            <person name="St-Pierre B."/>
            <person name="Chen S."/>
            <person name="Sun C."/>
        </authorList>
    </citation>
    <scope>NUCLEOTIDE SEQUENCE [LARGE SCALE GENOMIC DNA]</scope>
</reference>
<protein>
    <submittedName>
        <fullName evidence="1">Uncharacterized protein</fullName>
    </submittedName>
</protein>
<comment type="caution">
    <text evidence="1">The sequence shown here is derived from an EMBL/GenBank/DDBJ whole genome shotgun (WGS) entry which is preliminary data.</text>
</comment>
<evidence type="ECO:0000313" key="1">
    <source>
        <dbReference type="EMBL" id="KAI5675054.1"/>
    </source>
</evidence>
<name>A0ACC0BR11_CATRO</name>
<keyword evidence="2" id="KW-1185">Reference proteome</keyword>
<organism evidence="1 2">
    <name type="scientific">Catharanthus roseus</name>
    <name type="common">Madagascar periwinkle</name>
    <name type="synonym">Vinca rosea</name>
    <dbReference type="NCBI Taxonomy" id="4058"/>
    <lineage>
        <taxon>Eukaryota</taxon>
        <taxon>Viridiplantae</taxon>
        <taxon>Streptophyta</taxon>
        <taxon>Embryophyta</taxon>
        <taxon>Tracheophyta</taxon>
        <taxon>Spermatophyta</taxon>
        <taxon>Magnoliopsida</taxon>
        <taxon>eudicotyledons</taxon>
        <taxon>Gunneridae</taxon>
        <taxon>Pentapetalae</taxon>
        <taxon>asterids</taxon>
        <taxon>lamiids</taxon>
        <taxon>Gentianales</taxon>
        <taxon>Apocynaceae</taxon>
        <taxon>Rauvolfioideae</taxon>
        <taxon>Vinceae</taxon>
        <taxon>Catharanthinae</taxon>
        <taxon>Catharanthus</taxon>
    </lineage>
</organism>